<dbReference type="Proteomes" id="UP000470404">
    <property type="component" value="Unassembled WGS sequence"/>
</dbReference>
<sequence>MKLRIVSAVAAALATLSLAAPTANAAQSESSAFAKIYLTMIVSQWTHWSPDSKASSHAGTLRAGKSYFHCRTKGELFHDNARESDWWLRTDDDTGHRNVYVSDVFLDEESWSRDSSLPWC</sequence>
<accession>A0ABX0BUN1</accession>
<proteinExistence type="predicted"/>
<evidence type="ECO:0000313" key="2">
    <source>
        <dbReference type="EMBL" id="NEC58704.1"/>
    </source>
</evidence>
<reference evidence="2 3" key="1">
    <citation type="submission" date="2020-01" db="EMBL/GenBank/DDBJ databases">
        <title>Insect and environment-associated Actinomycetes.</title>
        <authorList>
            <person name="Currrie C."/>
            <person name="Chevrette M."/>
            <person name="Carlson C."/>
            <person name="Stubbendieck R."/>
            <person name="Wendt-Pienkowski E."/>
        </authorList>
    </citation>
    <scope>NUCLEOTIDE SEQUENCE [LARGE SCALE GENOMIC DNA]</scope>
    <source>
        <strain evidence="2 3">SID8386</strain>
    </source>
</reference>
<dbReference type="RefSeq" id="WP_157905041.1">
    <property type="nucleotide sequence ID" value="NZ_JAAGNC010000126.1"/>
</dbReference>
<keyword evidence="3" id="KW-1185">Reference proteome</keyword>
<evidence type="ECO:0000313" key="3">
    <source>
        <dbReference type="Proteomes" id="UP000470404"/>
    </source>
</evidence>
<keyword evidence="1" id="KW-0732">Signal</keyword>
<dbReference type="EMBL" id="JAAGNC010000126">
    <property type="protein sequence ID" value="NEC58704.1"/>
    <property type="molecule type" value="Genomic_DNA"/>
</dbReference>
<evidence type="ECO:0000256" key="1">
    <source>
        <dbReference type="SAM" id="SignalP"/>
    </source>
</evidence>
<protein>
    <submittedName>
        <fullName evidence="2">Uncharacterized protein</fullName>
    </submittedName>
</protein>
<comment type="caution">
    <text evidence="2">The sequence shown here is derived from an EMBL/GenBank/DDBJ whole genome shotgun (WGS) entry which is preliminary data.</text>
</comment>
<organism evidence="2 3">
    <name type="scientific">Amycolatopsis rubida</name>
    <dbReference type="NCBI Taxonomy" id="112413"/>
    <lineage>
        <taxon>Bacteria</taxon>
        <taxon>Bacillati</taxon>
        <taxon>Actinomycetota</taxon>
        <taxon>Actinomycetes</taxon>
        <taxon>Pseudonocardiales</taxon>
        <taxon>Pseudonocardiaceae</taxon>
        <taxon>Amycolatopsis</taxon>
    </lineage>
</organism>
<feature type="signal peptide" evidence="1">
    <location>
        <begin position="1"/>
        <end position="25"/>
    </location>
</feature>
<name>A0ABX0BUN1_9PSEU</name>
<gene>
    <name evidence="2" type="ORF">G3I59_24650</name>
</gene>
<feature type="chain" id="PRO_5045421211" evidence="1">
    <location>
        <begin position="26"/>
        <end position="120"/>
    </location>
</feature>